<evidence type="ECO:0000313" key="4">
    <source>
        <dbReference type="Proteomes" id="UP000463224"/>
    </source>
</evidence>
<dbReference type="InterPro" id="IPR032465">
    <property type="entry name" value="ACMSD"/>
</dbReference>
<dbReference type="PANTHER" id="PTHR21240:SF28">
    <property type="entry name" value="ISO-OROTATE DECARBOXYLASE (EUROFUNG)"/>
    <property type="match status" value="1"/>
</dbReference>
<dbReference type="GO" id="GO:0016831">
    <property type="term" value="F:carboxy-lyase activity"/>
    <property type="evidence" value="ECO:0007669"/>
    <property type="project" value="InterPro"/>
</dbReference>
<dbReference type="SUPFAM" id="SSF51556">
    <property type="entry name" value="Metallo-dependent hydrolases"/>
    <property type="match status" value="1"/>
</dbReference>
<dbReference type="RefSeq" id="WP_156711171.1">
    <property type="nucleotide sequence ID" value="NZ_WPHG01000001.1"/>
</dbReference>
<reference evidence="3 4" key="1">
    <citation type="submission" date="2019-12" db="EMBL/GenBank/DDBJ databases">
        <title>Nitratireductor arenosus sp. nov., Isolated from sea sand, Jeju island, South Korea.</title>
        <authorList>
            <person name="Kim W."/>
        </authorList>
    </citation>
    <scope>NUCLEOTIDE SEQUENCE [LARGE SCALE GENOMIC DNA]</scope>
    <source>
        <strain evidence="3 4">CAU 1489</strain>
    </source>
</reference>
<sequence length="378" mass="42522">MTVSTMDFGIIDSHAHIFPPAAGAAGFPDVETHRLHQQRAMHMHGNQPYRRTRDGSVATERMLWDPANPSPAGRHDCAFRAGRFGRFEWTSGGEDFYVQFLPPWMDDLSMSAEKLLAFMDNAGVATAILQNDHIYGNLAEDFAAAAGAHPGRFVGLAQVEEAFAYTDEELQRLADEIGRLKMAGVYFTTTGLFRSGYRPMHSDAVYDPFWRFIEQSGLPVFWVQSANSPVGTYDDEMRHLERIVERFPGIRHVLVHGVPTSLYADDQDRLTLPAVIDTLLSQAPVSAEILYPIAWGGRQDYPYPRAHLHIRQLVERFGAERFLWGSDAPNVDRYCTYAQSLTYFTRYADYLSDRDRRAILRDNAVALIPALAGRDGTG</sequence>
<dbReference type="EMBL" id="WPHG01000001">
    <property type="protein sequence ID" value="MVA96205.1"/>
    <property type="molecule type" value="Genomic_DNA"/>
</dbReference>
<keyword evidence="4" id="KW-1185">Reference proteome</keyword>
<protein>
    <submittedName>
        <fullName evidence="3">Amidohydrolase family protein</fullName>
    </submittedName>
</protein>
<dbReference type="Gene3D" id="3.20.20.140">
    <property type="entry name" value="Metal-dependent hydrolases"/>
    <property type="match status" value="1"/>
</dbReference>
<evidence type="ECO:0000256" key="1">
    <source>
        <dbReference type="ARBA" id="ARBA00023239"/>
    </source>
</evidence>
<accession>A0A844QAE3</accession>
<keyword evidence="1" id="KW-0456">Lyase</keyword>
<evidence type="ECO:0000259" key="2">
    <source>
        <dbReference type="Pfam" id="PF04909"/>
    </source>
</evidence>
<dbReference type="InterPro" id="IPR006680">
    <property type="entry name" value="Amidohydro-rel"/>
</dbReference>
<gene>
    <name evidence="3" type="ORF">GN330_02940</name>
</gene>
<dbReference type="InterPro" id="IPR032466">
    <property type="entry name" value="Metal_Hydrolase"/>
</dbReference>
<proteinExistence type="predicted"/>
<dbReference type="AlphaFoldDB" id="A0A844QAE3"/>
<dbReference type="Pfam" id="PF04909">
    <property type="entry name" value="Amidohydro_2"/>
    <property type="match status" value="1"/>
</dbReference>
<dbReference type="GO" id="GO:0005737">
    <property type="term" value="C:cytoplasm"/>
    <property type="evidence" value="ECO:0007669"/>
    <property type="project" value="TreeGrafter"/>
</dbReference>
<dbReference type="Proteomes" id="UP000463224">
    <property type="component" value="Unassembled WGS sequence"/>
</dbReference>
<dbReference type="GO" id="GO:0016787">
    <property type="term" value="F:hydrolase activity"/>
    <property type="evidence" value="ECO:0007669"/>
    <property type="project" value="UniProtKB-KW"/>
</dbReference>
<comment type="caution">
    <text evidence="3">The sequence shown here is derived from an EMBL/GenBank/DDBJ whole genome shotgun (WGS) entry which is preliminary data.</text>
</comment>
<feature type="domain" description="Amidohydrolase-related" evidence="2">
    <location>
        <begin position="11"/>
        <end position="367"/>
    </location>
</feature>
<name>A0A844QAE3_9HYPH</name>
<dbReference type="PANTHER" id="PTHR21240">
    <property type="entry name" value="2-AMINO-3-CARBOXYLMUCONATE-6-SEMIALDEHYDE DECARBOXYLASE"/>
    <property type="match status" value="1"/>
</dbReference>
<evidence type="ECO:0000313" key="3">
    <source>
        <dbReference type="EMBL" id="MVA96205.1"/>
    </source>
</evidence>
<dbReference type="GO" id="GO:0019748">
    <property type="term" value="P:secondary metabolic process"/>
    <property type="evidence" value="ECO:0007669"/>
    <property type="project" value="TreeGrafter"/>
</dbReference>
<keyword evidence="3" id="KW-0378">Hydrolase</keyword>
<organism evidence="3 4">
    <name type="scientific">Nitratireductor arenosus</name>
    <dbReference type="NCBI Taxonomy" id="2682096"/>
    <lineage>
        <taxon>Bacteria</taxon>
        <taxon>Pseudomonadati</taxon>
        <taxon>Pseudomonadota</taxon>
        <taxon>Alphaproteobacteria</taxon>
        <taxon>Hyphomicrobiales</taxon>
        <taxon>Phyllobacteriaceae</taxon>
        <taxon>Nitratireductor</taxon>
    </lineage>
</organism>